<gene>
    <name evidence="3" type="ORF">DNTS_002766</name>
</gene>
<dbReference type="Gene3D" id="3.10.100.10">
    <property type="entry name" value="Mannose-Binding Protein A, subunit A"/>
    <property type="match status" value="1"/>
</dbReference>
<comment type="caution">
    <text evidence="3">The sequence shown here is derived from an EMBL/GenBank/DDBJ whole genome shotgun (WGS) entry which is preliminary data.</text>
</comment>
<feature type="chain" id="PRO_5022020994" description="C-type lectin domain-containing protein" evidence="1">
    <location>
        <begin position="20"/>
        <end position="205"/>
    </location>
</feature>
<dbReference type="SUPFAM" id="SSF56436">
    <property type="entry name" value="C-type lectin-like"/>
    <property type="match status" value="1"/>
</dbReference>
<dbReference type="InterPro" id="IPR016186">
    <property type="entry name" value="C-type_lectin-like/link_sf"/>
</dbReference>
<dbReference type="InterPro" id="IPR016187">
    <property type="entry name" value="CTDL_fold"/>
</dbReference>
<dbReference type="Proteomes" id="UP000316079">
    <property type="component" value="Unassembled WGS sequence"/>
</dbReference>
<organism evidence="3 4">
    <name type="scientific">Danionella cerebrum</name>
    <dbReference type="NCBI Taxonomy" id="2873325"/>
    <lineage>
        <taxon>Eukaryota</taxon>
        <taxon>Metazoa</taxon>
        <taxon>Chordata</taxon>
        <taxon>Craniata</taxon>
        <taxon>Vertebrata</taxon>
        <taxon>Euteleostomi</taxon>
        <taxon>Actinopterygii</taxon>
        <taxon>Neopterygii</taxon>
        <taxon>Teleostei</taxon>
        <taxon>Ostariophysi</taxon>
        <taxon>Cypriniformes</taxon>
        <taxon>Danionidae</taxon>
        <taxon>Danioninae</taxon>
        <taxon>Danionella</taxon>
    </lineage>
</organism>
<accession>A0A553MKV6</accession>
<dbReference type="EMBL" id="SRMA01027433">
    <property type="protein sequence ID" value="TRY53804.1"/>
    <property type="molecule type" value="Genomic_DNA"/>
</dbReference>
<evidence type="ECO:0000256" key="1">
    <source>
        <dbReference type="SAM" id="SignalP"/>
    </source>
</evidence>
<feature type="domain" description="C-type lectin" evidence="2">
    <location>
        <begin position="11"/>
        <end position="136"/>
    </location>
</feature>
<name>A0A553MKV6_9TELE</name>
<reference evidence="3 4" key="1">
    <citation type="journal article" date="2019" name="Sci. Data">
        <title>Hybrid genome assembly and annotation of Danionella translucida.</title>
        <authorList>
            <person name="Kadobianskyi M."/>
            <person name="Schulze L."/>
            <person name="Schuelke M."/>
            <person name="Judkewitz B."/>
        </authorList>
    </citation>
    <scope>NUCLEOTIDE SEQUENCE [LARGE SCALE GENOMIC DNA]</scope>
    <source>
        <strain evidence="3 4">Bolton</strain>
    </source>
</reference>
<dbReference type="Pfam" id="PF00059">
    <property type="entry name" value="Lectin_C"/>
    <property type="match status" value="1"/>
</dbReference>
<proteinExistence type="predicted"/>
<evidence type="ECO:0000313" key="4">
    <source>
        <dbReference type="Proteomes" id="UP000316079"/>
    </source>
</evidence>
<protein>
    <recommendedName>
        <fullName evidence="2">C-type lectin domain-containing protein</fullName>
    </recommendedName>
</protein>
<evidence type="ECO:0000259" key="2">
    <source>
        <dbReference type="SMART" id="SM00034"/>
    </source>
</evidence>
<evidence type="ECO:0000313" key="3">
    <source>
        <dbReference type="EMBL" id="TRY53804.1"/>
    </source>
</evidence>
<dbReference type="SMART" id="SM00034">
    <property type="entry name" value="CLECT"/>
    <property type="match status" value="1"/>
</dbReference>
<dbReference type="AlphaFoldDB" id="A0A553MKV6"/>
<dbReference type="InterPro" id="IPR001304">
    <property type="entry name" value="C-type_lectin-like"/>
</dbReference>
<feature type="signal peptide" evidence="1">
    <location>
        <begin position="1"/>
        <end position="19"/>
    </location>
</feature>
<keyword evidence="1" id="KW-0732">Signal</keyword>
<dbReference type="OrthoDB" id="8931997at2759"/>
<sequence>MNTTPILLLLLSGLWGAHSLLPKKFYYLPEKMSHATAKSTCNSKYVDLAFVRSDKDLEQLKKLKEANSFIPPLWIAGFDLNSDEQNTTENNNTLTNNDTLTLTNDGDSKGFCLALNTGSWKPVKQFCTDNYPAFCSQDEGKRVVMRVKLTPDGPMDLTDPAIRMKMLSKINEKLNNIGLGDAVKVRWLTIKEHNVKQISNSNTCV</sequence>
<keyword evidence="4" id="KW-1185">Reference proteome</keyword>